<evidence type="ECO:0000313" key="3">
    <source>
        <dbReference type="Proteomes" id="UP000198238"/>
    </source>
</evidence>
<dbReference type="Proteomes" id="UP000198238">
    <property type="component" value="Chromosome"/>
</dbReference>
<dbReference type="EMBL" id="CP022278">
    <property type="protein sequence ID" value="ASK26512.1"/>
    <property type="molecule type" value="Genomic_DNA"/>
</dbReference>
<accession>A0A220RZD5</accession>
<sequence length="258" mass="30192">MSNEHTESSAQTEEENFDWESRLEKLRQTRQINAPYTHAPLIKASPEPSAREREREARKLDAREREKVLHEYLLKWQEEHNAELAQEENVETDDMVLLQENWVSAQNSLQMSASEKQIESTRTVWFNPKRQTVEFPEPQNSEITFDETEQTLSDGSDVPDMPIAVPINVLNPQVIGRKEVFCLSEQELTERLIKRLRPHLTDAVNGMIRVALQKQMALFTYQLQQNLNEQAPQLVEEVLEHNLKRVMADIKSEMKFKR</sequence>
<feature type="region of interest" description="Disordered" evidence="1">
    <location>
        <begin position="1"/>
        <end position="62"/>
    </location>
</feature>
<evidence type="ECO:0000313" key="2">
    <source>
        <dbReference type="EMBL" id="ASK26512.1"/>
    </source>
</evidence>
<protein>
    <submittedName>
        <fullName evidence="2">Uncharacterized protein</fullName>
    </submittedName>
</protein>
<keyword evidence="3" id="KW-1185">Reference proteome</keyword>
<reference evidence="2 3" key="1">
    <citation type="submission" date="2017-06" db="EMBL/GenBank/DDBJ databases">
        <title>Neisseria chenwenguii sp. nov., isolated from the intestinal contents of Tibetan Plateau Pika in Yushu, Qinghai Province, China.</title>
        <authorList>
            <person name="Zhang G."/>
        </authorList>
    </citation>
    <scope>NUCLEOTIDE SEQUENCE [LARGE SCALE GENOMIC DNA]</scope>
    <source>
        <strain evidence="2 3">10023</strain>
    </source>
</reference>
<dbReference type="OrthoDB" id="8613599at2"/>
<gene>
    <name evidence="2" type="ORF">BG910_00995</name>
</gene>
<feature type="compositionally biased region" description="Basic and acidic residues" evidence="1">
    <location>
        <begin position="49"/>
        <end position="62"/>
    </location>
</feature>
<dbReference type="KEGG" id="nei:BG910_00995"/>
<name>A0A220RZD5_9NEIS</name>
<dbReference type="AlphaFoldDB" id="A0A220RZD5"/>
<evidence type="ECO:0000256" key="1">
    <source>
        <dbReference type="SAM" id="MobiDB-lite"/>
    </source>
</evidence>
<dbReference type="RefSeq" id="WP_089035235.1">
    <property type="nucleotide sequence ID" value="NZ_CP022278.1"/>
</dbReference>
<proteinExistence type="predicted"/>
<organism evidence="2 3">
    <name type="scientific">Neisseria chenwenguii</name>
    <dbReference type="NCBI Taxonomy" id="1853278"/>
    <lineage>
        <taxon>Bacteria</taxon>
        <taxon>Pseudomonadati</taxon>
        <taxon>Pseudomonadota</taxon>
        <taxon>Betaproteobacteria</taxon>
        <taxon>Neisseriales</taxon>
        <taxon>Neisseriaceae</taxon>
        <taxon>Neisseria</taxon>
    </lineage>
</organism>